<comment type="caution">
    <text evidence="2">The sequence shown here is derived from an EMBL/GenBank/DDBJ whole genome shotgun (WGS) entry which is preliminary data.</text>
</comment>
<dbReference type="PANTHER" id="PTHR43617">
    <property type="entry name" value="L-AMINO ACID N-ACETYLTRANSFERASE"/>
    <property type="match status" value="1"/>
</dbReference>
<evidence type="ECO:0000313" key="2">
    <source>
        <dbReference type="EMBL" id="MBB5839040.1"/>
    </source>
</evidence>
<dbReference type="Gene3D" id="3.40.630.30">
    <property type="match status" value="1"/>
</dbReference>
<dbReference type="Proteomes" id="UP000549971">
    <property type="component" value="Unassembled WGS sequence"/>
</dbReference>
<dbReference type="CDD" id="cd04301">
    <property type="entry name" value="NAT_SF"/>
    <property type="match status" value="1"/>
</dbReference>
<accession>A0A7W9MX62</accession>
<dbReference type="RefSeq" id="WP_184800400.1">
    <property type="nucleotide sequence ID" value="NZ_JACHMY010000001.1"/>
</dbReference>
<keyword evidence="3" id="KW-1185">Reference proteome</keyword>
<evidence type="ECO:0000259" key="1">
    <source>
        <dbReference type="PROSITE" id="PS51186"/>
    </source>
</evidence>
<dbReference type="InterPro" id="IPR016181">
    <property type="entry name" value="Acyl_CoA_acyltransferase"/>
</dbReference>
<dbReference type="PANTHER" id="PTHR43617:SF34">
    <property type="entry name" value="PUTATIVE-RELATED"/>
    <property type="match status" value="1"/>
</dbReference>
<proteinExistence type="predicted"/>
<dbReference type="Pfam" id="PF00583">
    <property type="entry name" value="Acetyltransf_1"/>
    <property type="match status" value="1"/>
</dbReference>
<dbReference type="EMBL" id="JACHMY010000001">
    <property type="protein sequence ID" value="MBB5839040.1"/>
    <property type="molecule type" value="Genomic_DNA"/>
</dbReference>
<dbReference type="AlphaFoldDB" id="A0A7W9MX62"/>
<sequence length="156" mass="16953">MSTPPPVTLRAMTDAEYAGWQDRNAQSFAAGIGPLRGLDGEAAIAFARAEVDKLLPDGLRTDKHLLWTAFAGDGPLVGSLWISVLTPVPYIYGVEVAEAQRGKGYGRSIMVAAEEECRLRGYSQLDLNVFGNNATAINLYESLGFETVSQMMRKQL</sequence>
<reference evidence="2 3" key="1">
    <citation type="submission" date="2020-08" db="EMBL/GenBank/DDBJ databases">
        <title>Sequencing the genomes of 1000 actinobacteria strains.</title>
        <authorList>
            <person name="Klenk H.-P."/>
        </authorList>
    </citation>
    <scope>NUCLEOTIDE SEQUENCE [LARGE SCALE GENOMIC DNA]</scope>
    <source>
        <strain evidence="2 3">DSM 28967</strain>
    </source>
</reference>
<evidence type="ECO:0000313" key="3">
    <source>
        <dbReference type="Proteomes" id="UP000549971"/>
    </source>
</evidence>
<keyword evidence="2" id="KW-0687">Ribonucleoprotein</keyword>
<dbReference type="PROSITE" id="PS51186">
    <property type="entry name" value="GNAT"/>
    <property type="match status" value="1"/>
</dbReference>
<dbReference type="InterPro" id="IPR050276">
    <property type="entry name" value="MshD_Acetyltransferase"/>
</dbReference>
<organism evidence="2 3">
    <name type="scientific">Kribbella italica</name>
    <dbReference type="NCBI Taxonomy" id="1540520"/>
    <lineage>
        <taxon>Bacteria</taxon>
        <taxon>Bacillati</taxon>
        <taxon>Actinomycetota</taxon>
        <taxon>Actinomycetes</taxon>
        <taxon>Propionibacteriales</taxon>
        <taxon>Kribbellaceae</taxon>
        <taxon>Kribbella</taxon>
    </lineage>
</organism>
<dbReference type="SUPFAM" id="SSF55729">
    <property type="entry name" value="Acyl-CoA N-acyltransferases (Nat)"/>
    <property type="match status" value="1"/>
</dbReference>
<keyword evidence="2" id="KW-0689">Ribosomal protein</keyword>
<dbReference type="GO" id="GO:0005840">
    <property type="term" value="C:ribosome"/>
    <property type="evidence" value="ECO:0007669"/>
    <property type="project" value="UniProtKB-KW"/>
</dbReference>
<name>A0A7W9MX62_9ACTN</name>
<dbReference type="InterPro" id="IPR000182">
    <property type="entry name" value="GNAT_dom"/>
</dbReference>
<feature type="domain" description="N-acetyltransferase" evidence="1">
    <location>
        <begin position="7"/>
        <end position="156"/>
    </location>
</feature>
<gene>
    <name evidence="2" type="ORF">HDA39_005774</name>
</gene>
<protein>
    <submittedName>
        <fullName evidence="2">Ribosomal protein S18 acetylase RimI-like enzyme</fullName>
    </submittedName>
</protein>
<dbReference type="GO" id="GO:0016747">
    <property type="term" value="F:acyltransferase activity, transferring groups other than amino-acyl groups"/>
    <property type="evidence" value="ECO:0007669"/>
    <property type="project" value="InterPro"/>
</dbReference>